<reference evidence="2 3" key="1">
    <citation type="submission" date="2016-05" db="EMBL/GenBank/DDBJ databases">
        <title>A degradative enzymes factory behind the ericoid mycorrhizal symbiosis.</title>
        <authorList>
            <consortium name="DOE Joint Genome Institute"/>
            <person name="Martino E."/>
            <person name="Morin E."/>
            <person name="Grelet G."/>
            <person name="Kuo A."/>
            <person name="Kohler A."/>
            <person name="Daghino S."/>
            <person name="Barry K."/>
            <person name="Choi C."/>
            <person name="Cichocki N."/>
            <person name="Clum A."/>
            <person name="Copeland A."/>
            <person name="Hainaut M."/>
            <person name="Haridas S."/>
            <person name="Labutti K."/>
            <person name="Lindquist E."/>
            <person name="Lipzen A."/>
            <person name="Khouja H.-R."/>
            <person name="Murat C."/>
            <person name="Ohm R."/>
            <person name="Olson A."/>
            <person name="Spatafora J."/>
            <person name="Veneault-Fourrey C."/>
            <person name="Henrissat B."/>
            <person name="Grigoriev I."/>
            <person name="Martin F."/>
            <person name="Perotto S."/>
        </authorList>
    </citation>
    <scope>NUCLEOTIDE SEQUENCE [LARGE SCALE GENOMIC DNA]</scope>
    <source>
        <strain evidence="2 3">UAMH 7357</strain>
    </source>
</reference>
<dbReference type="STRING" id="1745343.A0A2J6Q901"/>
<name>A0A2J6Q901_9HELO</name>
<dbReference type="AlphaFoldDB" id="A0A2J6Q901"/>
<feature type="compositionally biased region" description="Polar residues" evidence="1">
    <location>
        <begin position="191"/>
        <end position="203"/>
    </location>
</feature>
<evidence type="ECO:0000256" key="1">
    <source>
        <dbReference type="SAM" id="MobiDB-lite"/>
    </source>
</evidence>
<feature type="region of interest" description="Disordered" evidence="1">
    <location>
        <begin position="180"/>
        <end position="203"/>
    </location>
</feature>
<evidence type="ECO:0000313" key="2">
    <source>
        <dbReference type="EMBL" id="PMD22733.1"/>
    </source>
</evidence>
<dbReference type="EMBL" id="KZ613476">
    <property type="protein sequence ID" value="PMD22733.1"/>
    <property type="molecule type" value="Genomic_DNA"/>
</dbReference>
<protein>
    <submittedName>
        <fullName evidence="2">Uncharacterized protein</fullName>
    </submittedName>
</protein>
<gene>
    <name evidence="2" type="ORF">NA56DRAFT_701811</name>
</gene>
<evidence type="ECO:0000313" key="3">
    <source>
        <dbReference type="Proteomes" id="UP000235672"/>
    </source>
</evidence>
<organism evidence="2 3">
    <name type="scientific">Hyaloscypha hepaticicola</name>
    <dbReference type="NCBI Taxonomy" id="2082293"/>
    <lineage>
        <taxon>Eukaryota</taxon>
        <taxon>Fungi</taxon>
        <taxon>Dikarya</taxon>
        <taxon>Ascomycota</taxon>
        <taxon>Pezizomycotina</taxon>
        <taxon>Leotiomycetes</taxon>
        <taxon>Helotiales</taxon>
        <taxon>Hyaloscyphaceae</taxon>
        <taxon>Hyaloscypha</taxon>
    </lineage>
</organism>
<proteinExistence type="predicted"/>
<accession>A0A2J6Q901</accession>
<sequence length="203" mass="22442">MLHKLAAKEVRILCTVLSAVRETFERPGLDAVIELNAEAQLLPCISDILSNCRRTLRKLRSTLHELDIEVESGNIVRRGVKHFTNICVTLHEIMYNRAGDAEILRQLSIIKSDINQLKDETRLSAISEDPNTGSPLRVQNGLPLNGVHCSDRVLGNTMYSVEDFVDDSVSTVYDRSASSAEVSDTLGRGNPPTNIVETSKSIN</sequence>
<keyword evidence="3" id="KW-1185">Reference proteome</keyword>
<dbReference type="Proteomes" id="UP000235672">
    <property type="component" value="Unassembled WGS sequence"/>
</dbReference>